<accession>A0A074Z408</accession>
<feature type="region of interest" description="Disordered" evidence="1">
    <location>
        <begin position="188"/>
        <end position="256"/>
    </location>
</feature>
<gene>
    <name evidence="2" type="ORF">T265_09939</name>
</gene>
<sequence length="271" mass="29662">MFENGPPVPNGSSYLLPPPNMFGQGFAPCLPGLPGSFAEDLTRSSEDRCKATLNPLVSRNAYTSSKAATDQLPFPQWFSAMSNEPIVFPNTYPLLSPAQFSLETPWISYPSVCAPQDDLVDPHSLFANSVIRPKTFTSSEKQLNNSLKINQLHSPCKFPVDRSLCTTSQNNATYPNLVPFDMLNQHTESDNSSSMLEGNEFNPTSTESVQKCDSGQLFNGPTTLGPLPSNGLSPPLRNPYTGRGDVRKADSPNLPMDLSIGFRKELEQTLE</sequence>
<dbReference type="CTD" id="20324107"/>
<keyword evidence="3" id="KW-1185">Reference proteome</keyword>
<evidence type="ECO:0000313" key="3">
    <source>
        <dbReference type="Proteomes" id="UP000054324"/>
    </source>
</evidence>
<organism evidence="2 3">
    <name type="scientific">Opisthorchis viverrini</name>
    <name type="common">Southeast Asian liver fluke</name>
    <dbReference type="NCBI Taxonomy" id="6198"/>
    <lineage>
        <taxon>Eukaryota</taxon>
        <taxon>Metazoa</taxon>
        <taxon>Spiralia</taxon>
        <taxon>Lophotrochozoa</taxon>
        <taxon>Platyhelminthes</taxon>
        <taxon>Trematoda</taxon>
        <taxon>Digenea</taxon>
        <taxon>Opisthorchiida</taxon>
        <taxon>Opisthorchiata</taxon>
        <taxon>Opisthorchiidae</taxon>
        <taxon>Opisthorchis</taxon>
    </lineage>
</organism>
<name>A0A074Z408_OPIVI</name>
<evidence type="ECO:0000256" key="1">
    <source>
        <dbReference type="SAM" id="MobiDB-lite"/>
    </source>
</evidence>
<dbReference type="AlphaFoldDB" id="A0A074Z408"/>
<feature type="compositionally biased region" description="Polar residues" evidence="1">
    <location>
        <begin position="188"/>
        <end position="222"/>
    </location>
</feature>
<dbReference type="Proteomes" id="UP000054324">
    <property type="component" value="Unassembled WGS sequence"/>
</dbReference>
<feature type="compositionally biased region" description="Low complexity" evidence="1">
    <location>
        <begin position="224"/>
        <end position="239"/>
    </location>
</feature>
<protein>
    <submittedName>
        <fullName evidence="2">Uncharacterized protein</fullName>
    </submittedName>
</protein>
<dbReference type="EMBL" id="KL596938">
    <property type="protein sequence ID" value="KER21821.1"/>
    <property type="molecule type" value="Genomic_DNA"/>
</dbReference>
<dbReference type="RefSeq" id="XP_009174429.1">
    <property type="nucleotide sequence ID" value="XM_009176165.1"/>
</dbReference>
<dbReference type="GeneID" id="20324107"/>
<evidence type="ECO:0000313" key="2">
    <source>
        <dbReference type="EMBL" id="KER21821.1"/>
    </source>
</evidence>
<proteinExistence type="predicted"/>
<reference evidence="2 3" key="1">
    <citation type="submission" date="2013-11" db="EMBL/GenBank/DDBJ databases">
        <title>Opisthorchis viverrini - life in the bile duct.</title>
        <authorList>
            <person name="Young N.D."/>
            <person name="Nagarajan N."/>
            <person name="Lin S.J."/>
            <person name="Korhonen P.K."/>
            <person name="Jex A.R."/>
            <person name="Hall R.S."/>
            <person name="Safavi-Hemami H."/>
            <person name="Kaewkong W."/>
            <person name="Bertrand D."/>
            <person name="Gao S."/>
            <person name="Seet Q."/>
            <person name="Wongkham S."/>
            <person name="Teh B.T."/>
            <person name="Wongkham C."/>
            <person name="Intapan P.M."/>
            <person name="Maleewong W."/>
            <person name="Yang X."/>
            <person name="Hu M."/>
            <person name="Wang Z."/>
            <person name="Hofmann A."/>
            <person name="Sternberg P.W."/>
            <person name="Tan P."/>
            <person name="Wang J."/>
            <person name="Gasser R.B."/>
        </authorList>
    </citation>
    <scope>NUCLEOTIDE SEQUENCE [LARGE SCALE GENOMIC DNA]</scope>
</reference>
<dbReference type="OrthoDB" id="6260891at2759"/>
<dbReference type="KEGG" id="ovi:T265_09939"/>